<keyword evidence="10" id="KW-1185">Reference proteome</keyword>
<dbReference type="CDD" id="cd06261">
    <property type="entry name" value="TM_PBP2"/>
    <property type="match status" value="1"/>
</dbReference>
<gene>
    <name evidence="9" type="primary">phnE</name>
    <name evidence="9" type="ORF">EM808_14090</name>
</gene>
<keyword evidence="5 7" id="KW-1133">Transmembrane helix</keyword>
<protein>
    <submittedName>
        <fullName evidence="9">Phosphonate ABC transporter, permease protein PhnE</fullName>
    </submittedName>
</protein>
<dbReference type="Pfam" id="PF00528">
    <property type="entry name" value="BPD_transp_1"/>
    <property type="match status" value="1"/>
</dbReference>
<proteinExistence type="inferred from homology"/>
<feature type="transmembrane region" description="Helical" evidence="7">
    <location>
        <begin position="207"/>
        <end position="227"/>
    </location>
</feature>
<name>A0A3S2TTG3_9BACI</name>
<evidence type="ECO:0000256" key="6">
    <source>
        <dbReference type="ARBA" id="ARBA00023136"/>
    </source>
</evidence>
<sequence>MSARNKPSMNAVEMRRMKASLSVIFFALLILFSIWFVEMDIFELIQSMPIFFHFLFTDFFPPNISDLDTYIGPVVDTLIFAVVTTSLSSLLGIVIGFCMAHNTTPHPAVRIFFRGIIAFLRNIPFLVWASILVVIFGVGTMPGLFALVLFGTSFLARVYAESIEELNKEGVEALDACGASYLQKIKHGIMPQFLPSFYSWTLFMFEINIRASAILGLVGAGGMGSILKQTMDLFQYGKTSTIIAIMVILILMVEYVTNRVRERLI</sequence>
<organism evidence="9 10">
    <name type="scientific">Niallia taxi</name>
    <dbReference type="NCBI Taxonomy" id="2499688"/>
    <lineage>
        <taxon>Bacteria</taxon>
        <taxon>Bacillati</taxon>
        <taxon>Bacillota</taxon>
        <taxon>Bacilli</taxon>
        <taxon>Bacillales</taxon>
        <taxon>Bacillaceae</taxon>
        <taxon>Niallia</taxon>
    </lineage>
</organism>
<evidence type="ECO:0000313" key="9">
    <source>
        <dbReference type="EMBL" id="RVT61388.1"/>
    </source>
</evidence>
<feature type="domain" description="ABC transmembrane type-1" evidence="8">
    <location>
        <begin position="74"/>
        <end position="257"/>
    </location>
</feature>
<comment type="caution">
    <text evidence="9">The sequence shown here is derived from an EMBL/GenBank/DDBJ whole genome shotgun (WGS) entry which is preliminary data.</text>
</comment>
<feature type="transmembrane region" description="Helical" evidence="7">
    <location>
        <begin position="239"/>
        <end position="257"/>
    </location>
</feature>
<dbReference type="InterPro" id="IPR035906">
    <property type="entry name" value="MetI-like_sf"/>
</dbReference>
<keyword evidence="6 7" id="KW-0472">Membrane</keyword>
<keyword evidence="3" id="KW-1003">Cell membrane</keyword>
<keyword evidence="2 7" id="KW-0813">Transport</keyword>
<feature type="transmembrane region" description="Helical" evidence="7">
    <location>
        <begin position="78"/>
        <end position="99"/>
    </location>
</feature>
<comment type="subcellular location">
    <subcellularLocation>
        <location evidence="1 7">Cell membrane</location>
        <topology evidence="1 7">Multi-pass membrane protein</topology>
    </subcellularLocation>
</comment>
<dbReference type="PROSITE" id="PS50928">
    <property type="entry name" value="ABC_TM1"/>
    <property type="match status" value="1"/>
</dbReference>
<evidence type="ECO:0000313" key="10">
    <source>
        <dbReference type="Proteomes" id="UP000288024"/>
    </source>
</evidence>
<evidence type="ECO:0000256" key="3">
    <source>
        <dbReference type="ARBA" id="ARBA00022475"/>
    </source>
</evidence>
<evidence type="ECO:0000256" key="4">
    <source>
        <dbReference type="ARBA" id="ARBA00022692"/>
    </source>
</evidence>
<keyword evidence="4 7" id="KW-0812">Transmembrane</keyword>
<dbReference type="EMBL" id="RZTZ01000005">
    <property type="protein sequence ID" value="RVT61388.1"/>
    <property type="molecule type" value="Genomic_DNA"/>
</dbReference>
<dbReference type="PANTHER" id="PTHR30043:SF1">
    <property type="entry name" value="ABC TRANSPORT SYSTEM PERMEASE PROTEIN P69"/>
    <property type="match status" value="1"/>
</dbReference>
<dbReference type="PANTHER" id="PTHR30043">
    <property type="entry name" value="PHOSPHONATES TRANSPORT SYSTEM PERMEASE PROTEIN"/>
    <property type="match status" value="1"/>
</dbReference>
<evidence type="ECO:0000256" key="7">
    <source>
        <dbReference type="RuleBase" id="RU363032"/>
    </source>
</evidence>
<dbReference type="AlphaFoldDB" id="A0A3S2TTG3"/>
<dbReference type="GO" id="GO:0015416">
    <property type="term" value="F:ABC-type phosphonate transporter activity"/>
    <property type="evidence" value="ECO:0007669"/>
    <property type="project" value="InterPro"/>
</dbReference>
<evidence type="ECO:0000259" key="8">
    <source>
        <dbReference type="PROSITE" id="PS50928"/>
    </source>
</evidence>
<comment type="similarity">
    <text evidence="7">Belongs to the binding-protein-dependent transport system permease family.</text>
</comment>
<evidence type="ECO:0000256" key="5">
    <source>
        <dbReference type="ARBA" id="ARBA00022989"/>
    </source>
</evidence>
<dbReference type="SUPFAM" id="SSF161098">
    <property type="entry name" value="MetI-like"/>
    <property type="match status" value="1"/>
</dbReference>
<evidence type="ECO:0000256" key="1">
    <source>
        <dbReference type="ARBA" id="ARBA00004651"/>
    </source>
</evidence>
<dbReference type="GO" id="GO:0005886">
    <property type="term" value="C:plasma membrane"/>
    <property type="evidence" value="ECO:0007669"/>
    <property type="project" value="UniProtKB-SubCell"/>
</dbReference>
<feature type="transmembrane region" description="Helical" evidence="7">
    <location>
        <begin position="142"/>
        <end position="160"/>
    </location>
</feature>
<dbReference type="Gene3D" id="1.10.3720.10">
    <property type="entry name" value="MetI-like"/>
    <property type="match status" value="1"/>
</dbReference>
<dbReference type="RefSeq" id="WP_127738844.1">
    <property type="nucleotide sequence ID" value="NZ_RZTZ01000005.1"/>
</dbReference>
<reference evidence="9 10" key="1">
    <citation type="submission" date="2019-01" db="EMBL/GenBank/DDBJ databases">
        <title>Bacillus sp. M5HDSG1-1, whole genome shotgun sequence.</title>
        <authorList>
            <person name="Tuo L."/>
        </authorList>
    </citation>
    <scope>NUCLEOTIDE SEQUENCE [LARGE SCALE GENOMIC DNA]</scope>
    <source>
        <strain evidence="9 10">M5HDSG1-1</strain>
    </source>
</reference>
<feature type="transmembrane region" description="Helical" evidence="7">
    <location>
        <begin position="111"/>
        <end position="136"/>
    </location>
</feature>
<dbReference type="NCBIfam" id="TIGR01097">
    <property type="entry name" value="PhnE"/>
    <property type="match status" value="1"/>
</dbReference>
<dbReference type="Proteomes" id="UP000288024">
    <property type="component" value="Unassembled WGS sequence"/>
</dbReference>
<evidence type="ECO:0000256" key="2">
    <source>
        <dbReference type="ARBA" id="ARBA00022448"/>
    </source>
</evidence>
<dbReference type="InterPro" id="IPR005769">
    <property type="entry name" value="PhnE/PtxC"/>
</dbReference>
<dbReference type="InterPro" id="IPR000515">
    <property type="entry name" value="MetI-like"/>
</dbReference>
<accession>A0A3S2TTG3</accession>